<feature type="transmembrane region" description="Helical" evidence="9">
    <location>
        <begin position="191"/>
        <end position="215"/>
    </location>
</feature>
<dbReference type="GO" id="GO:0008076">
    <property type="term" value="C:voltage-gated potassium channel complex"/>
    <property type="evidence" value="ECO:0007669"/>
    <property type="project" value="InterPro"/>
</dbReference>
<evidence type="ECO:0000256" key="6">
    <source>
        <dbReference type="ARBA" id="ARBA00023136"/>
    </source>
</evidence>
<feature type="coiled-coil region" evidence="8">
    <location>
        <begin position="224"/>
        <end position="251"/>
    </location>
</feature>
<comment type="subcellular location">
    <subcellularLocation>
        <location evidence="1">Membrane</location>
        <topology evidence="1">Multi-pass membrane protein</topology>
    </subcellularLocation>
</comment>
<keyword evidence="7" id="KW-0407">Ion channel</keyword>
<organism evidence="11 12">
    <name type="scientific">Streptococcus suis</name>
    <dbReference type="NCBI Taxonomy" id="1307"/>
    <lineage>
        <taxon>Bacteria</taxon>
        <taxon>Bacillati</taxon>
        <taxon>Bacillota</taxon>
        <taxon>Bacilli</taxon>
        <taxon>Lactobacillales</taxon>
        <taxon>Streptococcaceae</taxon>
        <taxon>Streptococcus</taxon>
    </lineage>
</organism>
<evidence type="ECO:0000256" key="3">
    <source>
        <dbReference type="ARBA" id="ARBA00022692"/>
    </source>
</evidence>
<keyword evidence="6 9" id="KW-0472">Membrane</keyword>
<evidence type="ECO:0000256" key="4">
    <source>
        <dbReference type="ARBA" id="ARBA00022989"/>
    </source>
</evidence>
<dbReference type="Gene3D" id="1.20.120.350">
    <property type="entry name" value="Voltage-gated potassium channels. Chain C"/>
    <property type="match status" value="1"/>
</dbReference>
<feature type="transmembrane region" description="Helical" evidence="9">
    <location>
        <begin position="53"/>
        <end position="72"/>
    </location>
</feature>
<keyword evidence="4 9" id="KW-1133">Transmembrane helix</keyword>
<dbReference type="Gene3D" id="1.10.287.70">
    <property type="match status" value="1"/>
</dbReference>
<evidence type="ECO:0000313" key="12">
    <source>
        <dbReference type="Proteomes" id="UP000069831"/>
    </source>
</evidence>
<dbReference type="GO" id="GO:0001508">
    <property type="term" value="P:action potential"/>
    <property type="evidence" value="ECO:0007669"/>
    <property type="project" value="TreeGrafter"/>
</dbReference>
<keyword evidence="2" id="KW-0813">Transport</keyword>
<evidence type="ECO:0000256" key="1">
    <source>
        <dbReference type="ARBA" id="ARBA00004141"/>
    </source>
</evidence>
<evidence type="ECO:0000256" key="8">
    <source>
        <dbReference type="SAM" id="Coils"/>
    </source>
</evidence>
<name>A0A0Z8MCT9_STRSU</name>
<evidence type="ECO:0000256" key="5">
    <source>
        <dbReference type="ARBA" id="ARBA00023065"/>
    </source>
</evidence>
<dbReference type="InterPro" id="IPR013099">
    <property type="entry name" value="K_chnl_dom"/>
</dbReference>
<dbReference type="Proteomes" id="UP000069831">
    <property type="component" value="Unassembled WGS sequence"/>
</dbReference>
<dbReference type="PANTHER" id="PTHR11537:SF254">
    <property type="entry name" value="POTASSIUM VOLTAGE-GATED CHANNEL PROTEIN SHAB"/>
    <property type="match status" value="1"/>
</dbReference>
<dbReference type="SUPFAM" id="SSF81324">
    <property type="entry name" value="Voltage-gated potassium channels"/>
    <property type="match status" value="1"/>
</dbReference>
<proteinExistence type="predicted"/>
<dbReference type="GO" id="GO:0005249">
    <property type="term" value="F:voltage-gated potassium channel activity"/>
    <property type="evidence" value="ECO:0007669"/>
    <property type="project" value="InterPro"/>
</dbReference>
<dbReference type="InterPro" id="IPR027359">
    <property type="entry name" value="Volt_channel_dom_sf"/>
</dbReference>
<sequence length="258" mass="29649">MRNLPCNGGNMLKRLIRHPFYEKAMTYIAVVYVFLIVLELMDASIANSSGYRVLDLLLWFVFVCDYFVQLYYADDILEYVQGHILELIAIIPFDSFFSFLRLGRLARLFRLVKVTRIFALSNRFWDTINKLLHTNSLSKVLMLNISAVLVASVLLSVIEGKSFFDALWWSIVTMTTVGYGDIVPQDTISKIIAILLMLVGICTFGMVTSTITRFFSETERETKLDILMAKIDEQNETLLRLEKKIESLEKLGELQGRD</sequence>
<evidence type="ECO:0000256" key="7">
    <source>
        <dbReference type="ARBA" id="ARBA00023303"/>
    </source>
</evidence>
<protein>
    <submittedName>
        <fullName evidence="11">Kef-type K+ transporter NAD-binding component</fullName>
    </submittedName>
</protein>
<evidence type="ECO:0000256" key="9">
    <source>
        <dbReference type="SAM" id="Phobius"/>
    </source>
</evidence>
<accession>A0A0Z8MCT9</accession>
<feature type="transmembrane region" description="Helical" evidence="9">
    <location>
        <begin position="140"/>
        <end position="158"/>
    </location>
</feature>
<keyword evidence="5" id="KW-0406">Ion transport</keyword>
<dbReference type="EMBL" id="FIIR01000025">
    <property type="protein sequence ID" value="CYW06645.1"/>
    <property type="molecule type" value="Genomic_DNA"/>
</dbReference>
<keyword evidence="3 9" id="KW-0812">Transmembrane</keyword>
<evidence type="ECO:0000259" key="10">
    <source>
        <dbReference type="Pfam" id="PF07885"/>
    </source>
</evidence>
<dbReference type="PANTHER" id="PTHR11537">
    <property type="entry name" value="VOLTAGE-GATED POTASSIUM CHANNEL"/>
    <property type="match status" value="1"/>
</dbReference>
<feature type="domain" description="Potassium channel" evidence="10">
    <location>
        <begin position="147"/>
        <end position="216"/>
    </location>
</feature>
<keyword evidence="8" id="KW-0175">Coiled coil</keyword>
<gene>
    <name evidence="11" type="primary">kcsA_2</name>
    <name evidence="11" type="ORF">ERS132457_01812</name>
</gene>
<feature type="transmembrane region" description="Helical" evidence="9">
    <location>
        <begin position="24"/>
        <end position="41"/>
    </location>
</feature>
<feature type="transmembrane region" description="Helical" evidence="9">
    <location>
        <begin position="84"/>
        <end position="103"/>
    </location>
</feature>
<dbReference type="InterPro" id="IPR028325">
    <property type="entry name" value="VG_K_chnl"/>
</dbReference>
<dbReference type="AlphaFoldDB" id="A0A0Z8MCT9"/>
<evidence type="ECO:0000313" key="11">
    <source>
        <dbReference type="EMBL" id="CYW06645.1"/>
    </source>
</evidence>
<reference evidence="11 12" key="1">
    <citation type="submission" date="2016-02" db="EMBL/GenBank/DDBJ databases">
        <authorList>
            <consortium name="Pathogen Informatics"/>
        </authorList>
    </citation>
    <scope>NUCLEOTIDE SEQUENCE [LARGE SCALE GENOMIC DNA]</scope>
    <source>
        <strain evidence="11 12">LSS95</strain>
    </source>
</reference>
<dbReference type="Pfam" id="PF07885">
    <property type="entry name" value="Ion_trans_2"/>
    <property type="match status" value="1"/>
</dbReference>
<evidence type="ECO:0000256" key="2">
    <source>
        <dbReference type="ARBA" id="ARBA00022448"/>
    </source>
</evidence>